<comment type="function">
    <text evidence="8">Toxic component of a toxin-antitoxin (TA) system. An RNase.</text>
</comment>
<keyword evidence="6 8" id="KW-0460">Magnesium</keyword>
<dbReference type="InterPro" id="IPR029060">
    <property type="entry name" value="PIN-like_dom_sf"/>
</dbReference>
<sequence>MYLLDTNTCIQFLNGTSQTVKRHFQRCSPNEIALCSIVKAELLFGARNSQRVEANLQKLTLFFAPLASLPFDDRCAAEYAQIRADLTRQGKLIGPNDLLIAAIARAHDAVLVTNNTHEFERVTNLRLTDWQAAV</sequence>
<reference evidence="10" key="1">
    <citation type="journal article" date="2022" name="Microorganisms">
        <title>Two New Species of Filamentous Sulfur Bacteria of the Genus Thiothrix, Thiothrix winogradskyi sp. nov. and 'Candidatus Thiothrix sulfatifontis' sp. nov.</title>
        <authorList>
            <person name="Ravin N.V."/>
            <person name="Rossetti S."/>
            <person name="Beletsky A.V."/>
            <person name="Kadnikov V.V."/>
            <person name="Rudenko T.S."/>
            <person name="Smolyakov D.D."/>
            <person name="Moskvitina M.I."/>
            <person name="Gureeva M.V."/>
            <person name="Mardanov A.V."/>
            <person name="Grabovich M.Y."/>
        </authorList>
    </citation>
    <scope>NUCLEOTIDE SEQUENCE</scope>
    <source>
        <strain evidence="10">CT3</strain>
    </source>
</reference>
<dbReference type="InterPro" id="IPR050556">
    <property type="entry name" value="Type_II_TA_system_RNase"/>
</dbReference>
<evidence type="ECO:0000313" key="10">
    <source>
        <dbReference type="EMBL" id="UJS25174.1"/>
    </source>
</evidence>
<comment type="cofactor">
    <cofactor evidence="1 8">
        <name>Mg(2+)</name>
        <dbReference type="ChEBI" id="CHEBI:18420"/>
    </cofactor>
</comment>
<dbReference type="Proteomes" id="UP001054801">
    <property type="component" value="Chromosome"/>
</dbReference>
<dbReference type="EC" id="3.1.-.-" evidence="8"/>
<evidence type="ECO:0000256" key="4">
    <source>
        <dbReference type="ARBA" id="ARBA00022723"/>
    </source>
</evidence>
<dbReference type="InterPro" id="IPR002716">
    <property type="entry name" value="PIN_dom"/>
</dbReference>
<keyword evidence="4 8" id="KW-0479">Metal-binding</keyword>
<evidence type="ECO:0000259" key="9">
    <source>
        <dbReference type="Pfam" id="PF01850"/>
    </source>
</evidence>
<dbReference type="InterPro" id="IPR022907">
    <property type="entry name" value="VapC_family"/>
</dbReference>
<dbReference type="Gene3D" id="3.40.50.1010">
    <property type="entry name" value="5'-nuclease"/>
    <property type="match status" value="1"/>
</dbReference>
<keyword evidence="2 8" id="KW-1277">Toxin-antitoxin system</keyword>
<feature type="binding site" evidence="8">
    <location>
        <position position="97"/>
    </location>
    <ligand>
        <name>Mg(2+)</name>
        <dbReference type="ChEBI" id="CHEBI:18420"/>
    </ligand>
</feature>
<dbReference type="SUPFAM" id="SSF88723">
    <property type="entry name" value="PIN domain-like"/>
    <property type="match status" value="1"/>
</dbReference>
<name>A0ABY3T0Y5_9GAMM</name>
<feature type="domain" description="PIN" evidence="9">
    <location>
        <begin position="2"/>
        <end position="123"/>
    </location>
</feature>
<keyword evidence="11" id="KW-1185">Reference proteome</keyword>
<dbReference type="CDD" id="cd09881">
    <property type="entry name" value="PIN_VapC4-5_FitB-like"/>
    <property type="match status" value="1"/>
</dbReference>
<dbReference type="EMBL" id="CP091244">
    <property type="protein sequence ID" value="UJS25174.1"/>
    <property type="molecule type" value="Genomic_DNA"/>
</dbReference>
<dbReference type="PANTHER" id="PTHR33653:SF1">
    <property type="entry name" value="RIBONUCLEASE VAPC2"/>
    <property type="match status" value="1"/>
</dbReference>
<keyword evidence="3 8" id="KW-0540">Nuclease</keyword>
<evidence type="ECO:0000256" key="2">
    <source>
        <dbReference type="ARBA" id="ARBA00022649"/>
    </source>
</evidence>
<protein>
    <recommendedName>
        <fullName evidence="8">Ribonuclease VapC</fullName>
        <shortName evidence="8">RNase VapC</shortName>
        <ecNumber evidence="8">3.1.-.-</ecNumber>
    </recommendedName>
    <alternativeName>
        <fullName evidence="8">Toxin VapC</fullName>
    </alternativeName>
</protein>
<keyword evidence="8" id="KW-0800">Toxin</keyword>
<evidence type="ECO:0000256" key="6">
    <source>
        <dbReference type="ARBA" id="ARBA00022842"/>
    </source>
</evidence>
<dbReference type="HAMAP" id="MF_00265">
    <property type="entry name" value="VapC_Nob1"/>
    <property type="match status" value="1"/>
</dbReference>
<evidence type="ECO:0000256" key="7">
    <source>
        <dbReference type="ARBA" id="ARBA00038093"/>
    </source>
</evidence>
<feature type="binding site" evidence="8">
    <location>
        <position position="5"/>
    </location>
    <ligand>
        <name>Mg(2+)</name>
        <dbReference type="ChEBI" id="CHEBI:18420"/>
    </ligand>
</feature>
<accession>A0ABY3T0Y5</accession>
<evidence type="ECO:0000256" key="8">
    <source>
        <dbReference type="HAMAP-Rule" id="MF_00265"/>
    </source>
</evidence>
<gene>
    <name evidence="8" type="primary">vapC</name>
    <name evidence="10" type="ORF">L2Y54_03815</name>
</gene>
<evidence type="ECO:0000256" key="3">
    <source>
        <dbReference type="ARBA" id="ARBA00022722"/>
    </source>
</evidence>
<proteinExistence type="inferred from homology"/>
<comment type="similarity">
    <text evidence="7 8">Belongs to the PINc/VapC protein family.</text>
</comment>
<organism evidence="10 11">
    <name type="scientific">Thiothrix winogradskyi</name>
    <dbReference type="NCBI Taxonomy" id="96472"/>
    <lineage>
        <taxon>Bacteria</taxon>
        <taxon>Pseudomonadati</taxon>
        <taxon>Pseudomonadota</taxon>
        <taxon>Gammaproteobacteria</taxon>
        <taxon>Thiotrichales</taxon>
        <taxon>Thiotrichaceae</taxon>
        <taxon>Thiothrix</taxon>
    </lineage>
</organism>
<keyword evidence="5 8" id="KW-0378">Hydrolase</keyword>
<evidence type="ECO:0000313" key="11">
    <source>
        <dbReference type="Proteomes" id="UP001054801"/>
    </source>
</evidence>
<dbReference type="PANTHER" id="PTHR33653">
    <property type="entry name" value="RIBONUCLEASE VAPC2"/>
    <property type="match status" value="1"/>
</dbReference>
<dbReference type="Pfam" id="PF01850">
    <property type="entry name" value="PIN"/>
    <property type="match status" value="1"/>
</dbReference>
<evidence type="ECO:0000256" key="5">
    <source>
        <dbReference type="ARBA" id="ARBA00022801"/>
    </source>
</evidence>
<dbReference type="RefSeq" id="WP_236499913.1">
    <property type="nucleotide sequence ID" value="NZ_CP091244.1"/>
</dbReference>
<evidence type="ECO:0000256" key="1">
    <source>
        <dbReference type="ARBA" id="ARBA00001946"/>
    </source>
</evidence>